<sequence length="173" mass="20205">MINCSEEVLRKFVSMLKHEGMFKDKHMNAFQKAEQLLYRYNDFTDAVNAKKEQIEELKKHGLKRQSKSITKYGAGSGEVKTEQEKLEDKIELIETSVDDTEQYIKIIDNALDKLKNDKFYEIIPMKYFKGMTHEEIGEVFEVDTSTIGRNKNRLIKKLSIQLFPDDALNEMLS</sequence>
<proteinExistence type="predicted"/>
<gene>
    <name evidence="2" type="ORF">SPACI_040690</name>
</gene>
<protein>
    <recommendedName>
        <fullName evidence="1">RNA polymerase sigma-70 ECF-like HTH domain-containing protein</fullName>
    </recommendedName>
</protein>
<dbReference type="InterPro" id="IPR014284">
    <property type="entry name" value="RNA_pol_sigma-70_dom"/>
</dbReference>
<dbReference type="InterPro" id="IPR013324">
    <property type="entry name" value="RNA_pol_sigma_r3/r4-like"/>
</dbReference>
<dbReference type="Gene3D" id="1.10.10.10">
    <property type="entry name" value="Winged helix-like DNA-binding domain superfamily/Winged helix DNA-binding domain"/>
    <property type="match status" value="1"/>
</dbReference>
<evidence type="ECO:0000313" key="3">
    <source>
        <dbReference type="Proteomes" id="UP000216052"/>
    </source>
</evidence>
<dbReference type="InterPro" id="IPR053812">
    <property type="entry name" value="HTH_Sigma70_ECF-like"/>
</dbReference>
<reference evidence="2" key="1">
    <citation type="submission" date="2024-05" db="EMBL/GenBank/DDBJ databases">
        <title>Isolation and characterization of Sporomusa carbonis sp. nov., a carboxydotrophic hydrogenogen in the genus of Sporomusa isolated from a charcoal burning pile.</title>
        <authorList>
            <person name="Boeer T."/>
            <person name="Rosenbaum F."/>
            <person name="Eysell L."/>
            <person name="Mueller V."/>
            <person name="Daniel R."/>
            <person name="Poehlein A."/>
        </authorList>
    </citation>
    <scope>NUCLEOTIDE SEQUENCE [LARGE SCALE GENOMIC DNA]</scope>
    <source>
        <strain evidence="2">DSM 3132</strain>
    </source>
</reference>
<dbReference type="Proteomes" id="UP000216052">
    <property type="component" value="Chromosome"/>
</dbReference>
<accession>A0ABZ3J7V5</accession>
<organism evidence="2 3">
    <name type="scientific">Sporomusa acidovorans (strain ATCC 49682 / DSM 3132 / Mol)</name>
    <dbReference type="NCBI Taxonomy" id="1123286"/>
    <lineage>
        <taxon>Bacteria</taxon>
        <taxon>Bacillati</taxon>
        <taxon>Bacillota</taxon>
        <taxon>Negativicutes</taxon>
        <taxon>Selenomonadales</taxon>
        <taxon>Sporomusaceae</taxon>
        <taxon>Sporomusa</taxon>
    </lineage>
</organism>
<dbReference type="Pfam" id="PF07638">
    <property type="entry name" value="Sigma70_ECF"/>
    <property type="match status" value="1"/>
</dbReference>
<name>A0ABZ3J7V5_SPOA4</name>
<feature type="domain" description="RNA polymerase sigma-70 ECF-like HTH" evidence="1">
    <location>
        <begin position="80"/>
        <end position="151"/>
    </location>
</feature>
<dbReference type="InterPro" id="IPR036388">
    <property type="entry name" value="WH-like_DNA-bd_sf"/>
</dbReference>
<dbReference type="NCBIfam" id="TIGR02937">
    <property type="entry name" value="sigma70-ECF"/>
    <property type="match status" value="1"/>
</dbReference>
<keyword evidence="3" id="KW-1185">Reference proteome</keyword>
<dbReference type="EMBL" id="CP155571">
    <property type="protein sequence ID" value="XFO73961.1"/>
    <property type="molecule type" value="Genomic_DNA"/>
</dbReference>
<dbReference type="RefSeq" id="WP_093797231.1">
    <property type="nucleotide sequence ID" value="NZ_CP155571.1"/>
</dbReference>
<evidence type="ECO:0000259" key="1">
    <source>
        <dbReference type="Pfam" id="PF07638"/>
    </source>
</evidence>
<dbReference type="SUPFAM" id="SSF88659">
    <property type="entry name" value="Sigma3 and sigma4 domains of RNA polymerase sigma factors"/>
    <property type="match status" value="1"/>
</dbReference>
<evidence type="ECO:0000313" key="2">
    <source>
        <dbReference type="EMBL" id="XFO73961.1"/>
    </source>
</evidence>